<organism evidence="4 5">
    <name type="scientific">Phaeosphaeria nodorum (strain SN15 / ATCC MYA-4574 / FGSC 10173)</name>
    <name type="common">Glume blotch fungus</name>
    <name type="synonym">Parastagonospora nodorum</name>
    <dbReference type="NCBI Taxonomy" id="321614"/>
    <lineage>
        <taxon>Eukaryota</taxon>
        <taxon>Fungi</taxon>
        <taxon>Dikarya</taxon>
        <taxon>Ascomycota</taxon>
        <taxon>Pezizomycotina</taxon>
        <taxon>Dothideomycetes</taxon>
        <taxon>Pleosporomycetidae</taxon>
        <taxon>Pleosporales</taxon>
        <taxon>Pleosporineae</taxon>
        <taxon>Phaeosphaeriaceae</taxon>
        <taxon>Parastagonospora</taxon>
    </lineage>
</organism>
<reference evidence="5" key="1">
    <citation type="journal article" date="2021" name="BMC Genomics">
        <title>Chromosome-level genome assembly and manually-curated proteome of model necrotroph Parastagonospora nodorum Sn15 reveals a genome-wide trove of candidate effector homologs, and redundancy of virulence-related functions within an accessory chromosome.</title>
        <authorList>
            <person name="Bertazzoni S."/>
            <person name="Jones D.A.B."/>
            <person name="Phan H.T."/>
            <person name="Tan K.-C."/>
            <person name="Hane J.K."/>
        </authorList>
    </citation>
    <scope>NUCLEOTIDE SEQUENCE [LARGE SCALE GENOMIC DNA]</scope>
    <source>
        <strain evidence="5">SN15 / ATCC MYA-4574 / FGSC 10173)</strain>
    </source>
</reference>
<sequence>MPASLPFKPSHGVAQLELGEATTMKDDLRYNALRNADARSESSNTEVEDWDTEEGDVKLSRRRTLWKKVKAWKWLLDTGLLLIIVVLLVEKRWRHSSKSPAFQLAGDITGFAPEFSQQIVTFKPDPVFAPENASEFWSRETQHAWLDIVPEGLGYVNVSNPSQYNNLPHPVHDYPNHTVFTTSVTHQLHCLYTIVEAYNILKIQTESTSPPAHTIKMPWHINHCFEYMRQAVMCAGDVALEGAATTFPAGEGGEDRGGSDGWDSRHVCKNYGEVKEYLESRTMNHWKWISSE</sequence>
<evidence type="ECO:0000313" key="4">
    <source>
        <dbReference type="EMBL" id="QRC91988.1"/>
    </source>
</evidence>
<protein>
    <recommendedName>
        <fullName evidence="6">Oxidase ustYa</fullName>
    </recommendedName>
</protein>
<evidence type="ECO:0000256" key="1">
    <source>
        <dbReference type="ARBA" id="ARBA00004685"/>
    </source>
</evidence>
<dbReference type="InterPro" id="IPR021765">
    <property type="entry name" value="UstYa-like"/>
</dbReference>
<comment type="pathway">
    <text evidence="1">Mycotoxin biosynthesis.</text>
</comment>
<gene>
    <name evidence="4" type="ORF">JI435_021540</name>
</gene>
<evidence type="ECO:0008006" key="6">
    <source>
        <dbReference type="Google" id="ProtNLM"/>
    </source>
</evidence>
<dbReference type="VEuPathDB" id="FungiDB:JI435_021540"/>
<dbReference type="EMBL" id="CP069024">
    <property type="protein sequence ID" value="QRC91988.1"/>
    <property type="molecule type" value="Genomic_DNA"/>
</dbReference>
<dbReference type="GO" id="GO:0043386">
    <property type="term" value="P:mycotoxin biosynthetic process"/>
    <property type="evidence" value="ECO:0007669"/>
    <property type="project" value="InterPro"/>
</dbReference>
<keyword evidence="5" id="KW-1185">Reference proteome</keyword>
<keyword evidence="2" id="KW-0560">Oxidoreductase</keyword>
<dbReference type="PANTHER" id="PTHR33365">
    <property type="entry name" value="YALI0B05434P"/>
    <property type="match status" value="1"/>
</dbReference>
<dbReference type="Proteomes" id="UP000663193">
    <property type="component" value="Chromosome 2"/>
</dbReference>
<evidence type="ECO:0000256" key="2">
    <source>
        <dbReference type="ARBA" id="ARBA00023002"/>
    </source>
</evidence>
<accession>A0A7U2ES35</accession>
<evidence type="ECO:0000313" key="5">
    <source>
        <dbReference type="Proteomes" id="UP000663193"/>
    </source>
</evidence>
<dbReference type="PANTHER" id="PTHR33365:SF11">
    <property type="entry name" value="TAT PATHWAY SIGNAL SEQUENCE"/>
    <property type="match status" value="1"/>
</dbReference>
<dbReference type="Pfam" id="PF11807">
    <property type="entry name" value="UstYa"/>
    <property type="match status" value="1"/>
</dbReference>
<comment type="similarity">
    <text evidence="3">Belongs to the ustYa family.</text>
</comment>
<dbReference type="AlphaFoldDB" id="A0A7U2ES35"/>
<proteinExistence type="inferred from homology"/>
<dbReference type="OrthoDB" id="3687641at2759"/>
<dbReference type="GO" id="GO:0016491">
    <property type="term" value="F:oxidoreductase activity"/>
    <property type="evidence" value="ECO:0007669"/>
    <property type="project" value="UniProtKB-KW"/>
</dbReference>
<name>A0A7U2ES35_PHANO</name>
<evidence type="ECO:0000256" key="3">
    <source>
        <dbReference type="ARBA" id="ARBA00035112"/>
    </source>
</evidence>